<accession>A0A1F8FUU7</accession>
<dbReference type="AlphaFoldDB" id="A0A1F8FUU7"/>
<evidence type="ECO:0000313" key="1">
    <source>
        <dbReference type="EMBL" id="OGN16761.1"/>
    </source>
</evidence>
<name>A0A1F8FUU7_9BACT</name>
<proteinExistence type="predicted"/>
<sequence length="102" mass="12058">MFTTVIVTLILFGLIRVVIFANRGHSANRAWEKAKEERDLMFFKYCELRDDPTMTRTKWLAWLPIFEFADREFEANNCYSLKLKPLAELVRRELQEGDLAAQ</sequence>
<organism evidence="1 2">
    <name type="scientific">Candidatus Yanofskybacteria bacterium RIFCSPHIGHO2_02_FULL_50_12</name>
    <dbReference type="NCBI Taxonomy" id="1802685"/>
    <lineage>
        <taxon>Bacteria</taxon>
        <taxon>Candidatus Yanofskyibacteriota</taxon>
    </lineage>
</organism>
<dbReference type="STRING" id="1802685.A3C88_00130"/>
<reference evidence="1 2" key="1">
    <citation type="journal article" date="2016" name="Nat. Commun.">
        <title>Thousands of microbial genomes shed light on interconnected biogeochemical processes in an aquifer system.</title>
        <authorList>
            <person name="Anantharaman K."/>
            <person name="Brown C.T."/>
            <person name="Hug L.A."/>
            <person name="Sharon I."/>
            <person name="Castelle C.J."/>
            <person name="Probst A.J."/>
            <person name="Thomas B.C."/>
            <person name="Singh A."/>
            <person name="Wilkins M.J."/>
            <person name="Karaoz U."/>
            <person name="Brodie E.L."/>
            <person name="Williams K.H."/>
            <person name="Hubbard S.S."/>
            <person name="Banfield J.F."/>
        </authorList>
    </citation>
    <scope>NUCLEOTIDE SEQUENCE [LARGE SCALE GENOMIC DNA]</scope>
</reference>
<dbReference type="Proteomes" id="UP000178117">
    <property type="component" value="Unassembled WGS sequence"/>
</dbReference>
<evidence type="ECO:0000313" key="2">
    <source>
        <dbReference type="Proteomes" id="UP000178117"/>
    </source>
</evidence>
<protein>
    <submittedName>
        <fullName evidence="1">Uncharacterized protein</fullName>
    </submittedName>
</protein>
<dbReference type="EMBL" id="MGJZ01000025">
    <property type="protein sequence ID" value="OGN16761.1"/>
    <property type="molecule type" value="Genomic_DNA"/>
</dbReference>
<gene>
    <name evidence="1" type="ORF">A3C88_00130</name>
</gene>
<comment type="caution">
    <text evidence="1">The sequence shown here is derived from an EMBL/GenBank/DDBJ whole genome shotgun (WGS) entry which is preliminary data.</text>
</comment>